<accession>A0AAP2GLF7</accession>
<evidence type="ECO:0000259" key="1">
    <source>
        <dbReference type="Pfam" id="PF00534"/>
    </source>
</evidence>
<keyword evidence="3" id="KW-1185">Reference proteome</keyword>
<protein>
    <submittedName>
        <fullName evidence="2">Glycosyltransferase family 4 protein</fullName>
    </submittedName>
</protein>
<dbReference type="GO" id="GO:0016757">
    <property type="term" value="F:glycosyltransferase activity"/>
    <property type="evidence" value="ECO:0007669"/>
    <property type="project" value="InterPro"/>
</dbReference>
<feature type="domain" description="Glycosyl transferase family 1" evidence="1">
    <location>
        <begin position="224"/>
        <end position="379"/>
    </location>
</feature>
<dbReference type="Gene3D" id="3.40.50.2000">
    <property type="entry name" value="Glycogen Phosphorylase B"/>
    <property type="match status" value="2"/>
</dbReference>
<dbReference type="Proteomes" id="UP001319200">
    <property type="component" value="Unassembled WGS sequence"/>
</dbReference>
<dbReference type="InterPro" id="IPR050194">
    <property type="entry name" value="Glycosyltransferase_grp1"/>
</dbReference>
<evidence type="ECO:0000313" key="2">
    <source>
        <dbReference type="EMBL" id="MBT1700341.1"/>
    </source>
</evidence>
<dbReference type="PANTHER" id="PTHR45947">
    <property type="entry name" value="SULFOQUINOVOSYL TRANSFERASE SQD2"/>
    <property type="match status" value="1"/>
</dbReference>
<evidence type="ECO:0000313" key="3">
    <source>
        <dbReference type="Proteomes" id="UP001319200"/>
    </source>
</evidence>
<proteinExistence type="predicted"/>
<comment type="caution">
    <text evidence="2">The sequence shown here is derived from an EMBL/GenBank/DDBJ whole genome shotgun (WGS) entry which is preliminary data.</text>
</comment>
<sequence>MKLLISAYACIPHRGSEPGVGWNWTLEHARLGHEVWCITTPDGREAIEQELKKHHTLNLHFIYVPSPAWANWLYRFQPFVYFHYLLWQYNAAQVARRADKLVNFDLVLHITLSSFQLGSGFWRLNKPMIFGPVGGGNFAPRAFKKYFGASWLMEVLRRRTSDLLLRFNPDIRKVCRQARLILVANRDTLRMARRYSAGDIRIFLDSGLSEDFFNGSIQPRPSGKMLKILWVGRIFARKGLPLVLEALSLVQVPFHLTILGNGKSGSKVPRWIRQYQLERKVSWLGQVSWEAARQAYLEHDVFLLCSLRDSFGSQFMEAMAYGLPIITLDHQGAGDHIPDECGIKVPVTTPAETVGAVARAVAFMYHNPEKRLAFGRHGYHFARTQTWTEKVKKISRLYNTIAGINGPQAPVGKYESHS</sequence>
<organism evidence="2 3">
    <name type="scientific">Chryseosolibacter histidini</name>
    <dbReference type="NCBI Taxonomy" id="2782349"/>
    <lineage>
        <taxon>Bacteria</taxon>
        <taxon>Pseudomonadati</taxon>
        <taxon>Bacteroidota</taxon>
        <taxon>Cytophagia</taxon>
        <taxon>Cytophagales</taxon>
        <taxon>Chryseotaleaceae</taxon>
        <taxon>Chryseosolibacter</taxon>
    </lineage>
</organism>
<reference evidence="2 3" key="1">
    <citation type="submission" date="2021-05" db="EMBL/GenBank/DDBJ databases">
        <title>A Polyphasic approach of four new species of the genus Ohtaekwangia: Ohtaekwangia histidinii sp. nov., Ohtaekwangia cretensis sp. nov., Ohtaekwangia indiensis sp. nov., Ohtaekwangia reichenbachii sp. nov. from diverse environment.</title>
        <authorList>
            <person name="Octaviana S."/>
        </authorList>
    </citation>
    <scope>NUCLEOTIDE SEQUENCE [LARGE SCALE GENOMIC DNA]</scope>
    <source>
        <strain evidence="2 3">PWU4</strain>
    </source>
</reference>
<dbReference type="AlphaFoldDB" id="A0AAP2GLF7"/>
<dbReference type="SUPFAM" id="SSF53756">
    <property type="entry name" value="UDP-Glycosyltransferase/glycogen phosphorylase"/>
    <property type="match status" value="1"/>
</dbReference>
<dbReference type="CDD" id="cd03801">
    <property type="entry name" value="GT4_PimA-like"/>
    <property type="match status" value="1"/>
</dbReference>
<gene>
    <name evidence="2" type="ORF">KK083_25870</name>
</gene>
<dbReference type="InterPro" id="IPR001296">
    <property type="entry name" value="Glyco_trans_1"/>
</dbReference>
<dbReference type="PANTHER" id="PTHR45947:SF3">
    <property type="entry name" value="SULFOQUINOVOSYL TRANSFERASE SQD2"/>
    <property type="match status" value="1"/>
</dbReference>
<dbReference type="EMBL" id="JAHESF010000039">
    <property type="protein sequence ID" value="MBT1700341.1"/>
    <property type="molecule type" value="Genomic_DNA"/>
</dbReference>
<dbReference type="RefSeq" id="WP_254168889.1">
    <property type="nucleotide sequence ID" value="NZ_JAHESF010000039.1"/>
</dbReference>
<dbReference type="Pfam" id="PF00534">
    <property type="entry name" value="Glycos_transf_1"/>
    <property type="match status" value="1"/>
</dbReference>
<name>A0AAP2GLF7_9BACT</name>